<evidence type="ECO:0000313" key="2">
    <source>
        <dbReference type="EMBL" id="SCY02598.1"/>
    </source>
</evidence>
<dbReference type="Gene3D" id="3.30.70.1290">
    <property type="entry name" value="Transposase IS200-like"/>
    <property type="match status" value="1"/>
</dbReference>
<dbReference type="Proteomes" id="UP000198870">
    <property type="component" value="Unassembled WGS sequence"/>
</dbReference>
<dbReference type="SMART" id="SM01321">
    <property type="entry name" value="Y1_Tnp"/>
    <property type="match status" value="1"/>
</dbReference>
<dbReference type="OrthoDB" id="9814067at2"/>
<protein>
    <submittedName>
        <fullName evidence="2">REP element-mobilizing transposase RayT</fullName>
    </submittedName>
</protein>
<reference evidence="2 3" key="1">
    <citation type="submission" date="2016-10" db="EMBL/GenBank/DDBJ databases">
        <authorList>
            <person name="de Groot N.N."/>
        </authorList>
    </citation>
    <scope>NUCLEOTIDE SEQUENCE [LARGE SCALE GENOMIC DNA]</scope>
    <source>
        <strain evidence="2 3">AA1</strain>
    </source>
</reference>
<dbReference type="EMBL" id="FMUX01000003">
    <property type="protein sequence ID" value="SCY02598.1"/>
    <property type="molecule type" value="Genomic_DNA"/>
</dbReference>
<sequence length="306" mass="35478">MPRSLRMVVSEESTAYHIISRTALDGLPFGDVEKETLVDIIRKFSAVYFVDILGYAIMGNHFHLLVMMHPEMAASGEEIRHRFGLLYGEKSRFPEGKMSHFRSKWCNLSEFIKEIKQTFSRYYNKRYDRKGTLWGERFKSVILERGEAVVNCLSYIDLNPVRAGIVKRPEDYRWCSIGHHVQTGNRDGFLSLDFGLVDFGVLDAEERFVRYREYMYHAGAIEKEGKANISKSILAEEEAHGFKLNRATLFRGRIRHFTESGVIGSRVFVEATCRRFKEQTPRKRARIPREFEGLGGLFLLKRVSQS</sequence>
<dbReference type="PANTHER" id="PTHR34322">
    <property type="entry name" value="TRANSPOSASE, Y1_TNP DOMAIN-CONTAINING"/>
    <property type="match status" value="1"/>
</dbReference>
<dbReference type="InterPro" id="IPR036515">
    <property type="entry name" value="Transposase_17_sf"/>
</dbReference>
<dbReference type="PANTHER" id="PTHR34322:SF2">
    <property type="entry name" value="TRANSPOSASE IS200-LIKE DOMAIN-CONTAINING PROTEIN"/>
    <property type="match status" value="1"/>
</dbReference>
<dbReference type="STRING" id="419481.SAMN05216233_10356"/>
<dbReference type="InterPro" id="IPR002686">
    <property type="entry name" value="Transposase_17"/>
</dbReference>
<gene>
    <name evidence="2" type="ORF">SAMN05216233_10356</name>
</gene>
<dbReference type="GO" id="GO:0003677">
    <property type="term" value="F:DNA binding"/>
    <property type="evidence" value="ECO:0007669"/>
    <property type="project" value="InterPro"/>
</dbReference>
<dbReference type="SUPFAM" id="SSF143422">
    <property type="entry name" value="Transposase IS200-like"/>
    <property type="match status" value="1"/>
</dbReference>
<evidence type="ECO:0000313" key="3">
    <source>
        <dbReference type="Proteomes" id="UP000198870"/>
    </source>
</evidence>
<dbReference type="GO" id="GO:0006313">
    <property type="term" value="P:DNA transposition"/>
    <property type="evidence" value="ECO:0007669"/>
    <property type="project" value="InterPro"/>
</dbReference>
<dbReference type="AlphaFoldDB" id="A0A1G5CJY1"/>
<evidence type="ECO:0000259" key="1">
    <source>
        <dbReference type="SMART" id="SM01321"/>
    </source>
</evidence>
<accession>A0A1G5CJY1</accession>
<proteinExistence type="predicted"/>
<organism evidence="2 3">
    <name type="scientific">Desulfoluna spongiiphila</name>
    <dbReference type="NCBI Taxonomy" id="419481"/>
    <lineage>
        <taxon>Bacteria</taxon>
        <taxon>Pseudomonadati</taxon>
        <taxon>Thermodesulfobacteriota</taxon>
        <taxon>Desulfobacteria</taxon>
        <taxon>Desulfobacterales</taxon>
        <taxon>Desulfolunaceae</taxon>
        <taxon>Desulfoluna</taxon>
    </lineage>
</organism>
<dbReference type="GO" id="GO:0004803">
    <property type="term" value="F:transposase activity"/>
    <property type="evidence" value="ECO:0007669"/>
    <property type="project" value="InterPro"/>
</dbReference>
<feature type="domain" description="Transposase IS200-like" evidence="1">
    <location>
        <begin position="11"/>
        <end position="159"/>
    </location>
</feature>
<keyword evidence="3" id="KW-1185">Reference proteome</keyword>
<name>A0A1G5CJY1_9BACT</name>
<dbReference type="RefSeq" id="WP_092209131.1">
    <property type="nucleotide sequence ID" value="NZ_FMUX01000003.1"/>
</dbReference>